<feature type="chain" id="PRO_5022777791" evidence="2">
    <location>
        <begin position="24"/>
        <end position="213"/>
    </location>
</feature>
<keyword evidence="1" id="KW-0812">Transmembrane</keyword>
<dbReference type="Proteomes" id="UP000320735">
    <property type="component" value="Unassembled WGS sequence"/>
</dbReference>
<dbReference type="InterPro" id="IPR013424">
    <property type="entry name" value="Ice-binding_C"/>
</dbReference>
<keyword evidence="1" id="KW-1133">Transmembrane helix</keyword>
<evidence type="ECO:0000313" key="5">
    <source>
        <dbReference type="EMBL" id="TWU06785.1"/>
    </source>
</evidence>
<dbReference type="InterPro" id="IPR025141">
    <property type="entry name" value="DUF4082"/>
</dbReference>
<reference evidence="5 6" key="1">
    <citation type="submission" date="2019-02" db="EMBL/GenBank/DDBJ databases">
        <title>Deep-cultivation of Planctomycetes and their phenomic and genomic characterization uncovers novel biology.</title>
        <authorList>
            <person name="Wiegand S."/>
            <person name="Jogler M."/>
            <person name="Boedeker C."/>
            <person name="Pinto D."/>
            <person name="Vollmers J."/>
            <person name="Rivas-Marin E."/>
            <person name="Kohn T."/>
            <person name="Peeters S.H."/>
            <person name="Heuer A."/>
            <person name="Rast P."/>
            <person name="Oberbeckmann S."/>
            <person name="Bunk B."/>
            <person name="Jeske O."/>
            <person name="Meyerdierks A."/>
            <person name="Storesund J.E."/>
            <person name="Kallscheuer N."/>
            <person name="Luecker S."/>
            <person name="Lage O.M."/>
            <person name="Pohl T."/>
            <person name="Merkel B.J."/>
            <person name="Hornburger P."/>
            <person name="Mueller R.-W."/>
            <person name="Bruemmer F."/>
            <person name="Labrenz M."/>
            <person name="Spormann A.M."/>
            <person name="Op Den Camp H."/>
            <person name="Overmann J."/>
            <person name="Amann R."/>
            <person name="Jetten M.S.M."/>
            <person name="Mascher T."/>
            <person name="Medema M.H."/>
            <person name="Devos D.P."/>
            <person name="Kaster A.-K."/>
            <person name="Ovreas L."/>
            <person name="Rohde M."/>
            <person name="Galperin M.Y."/>
            <person name="Jogler C."/>
        </authorList>
    </citation>
    <scope>NUCLEOTIDE SEQUENCE [LARGE SCALE GENOMIC DNA]</scope>
    <source>
        <strain evidence="5 6">CA54</strain>
    </source>
</reference>
<accession>A0A5C6B378</accession>
<feature type="domain" description="DUF4082" evidence="4">
    <location>
        <begin position="42"/>
        <end position="151"/>
    </location>
</feature>
<proteinExistence type="predicted"/>
<sequence length="213" mass="22064" precursor="true">MNRRFLSAAVICCLTVPIQAANAGPILDFDTSTGNNGVNLNQSVGWQFDVINPITVTGLSWFDENQDGLSVGHTVGIWAPDGTLLDSVAIPSGTAATLDGIWRTVAISPLNLVAGNGYIVGGENFSTNTDRLAFGVTQSVDPNITFAGGRFSSIGSGFVRPTSATAGNPGVYGPSFSIEMAAAVPEPSTFALLGIGGIALVGYGWRRKRQQAA</sequence>
<dbReference type="AlphaFoldDB" id="A0A5C6B378"/>
<dbReference type="Pfam" id="PF13313">
    <property type="entry name" value="DUF4082"/>
    <property type="match status" value="1"/>
</dbReference>
<keyword evidence="1" id="KW-0472">Membrane</keyword>
<protein>
    <submittedName>
        <fullName evidence="5">PEP-CTERM motif protein</fullName>
    </submittedName>
</protein>
<evidence type="ECO:0000256" key="2">
    <source>
        <dbReference type="SAM" id="SignalP"/>
    </source>
</evidence>
<feature type="domain" description="Ice-binding protein C-terminal" evidence="3">
    <location>
        <begin position="183"/>
        <end position="208"/>
    </location>
</feature>
<gene>
    <name evidence="5" type="ORF">CA54_51840</name>
</gene>
<comment type="caution">
    <text evidence="5">The sequence shown here is derived from an EMBL/GenBank/DDBJ whole genome shotgun (WGS) entry which is preliminary data.</text>
</comment>
<evidence type="ECO:0000256" key="1">
    <source>
        <dbReference type="SAM" id="Phobius"/>
    </source>
</evidence>
<evidence type="ECO:0000259" key="4">
    <source>
        <dbReference type="Pfam" id="PF13313"/>
    </source>
</evidence>
<keyword evidence="6" id="KW-1185">Reference proteome</keyword>
<dbReference type="Pfam" id="PF07589">
    <property type="entry name" value="PEP-CTERM"/>
    <property type="match status" value="1"/>
</dbReference>
<name>A0A5C6B378_9PLAN</name>
<evidence type="ECO:0000313" key="6">
    <source>
        <dbReference type="Proteomes" id="UP000320735"/>
    </source>
</evidence>
<dbReference type="NCBIfam" id="TIGR02595">
    <property type="entry name" value="PEP_CTERM"/>
    <property type="match status" value="1"/>
</dbReference>
<dbReference type="RefSeq" id="WP_231963185.1">
    <property type="nucleotide sequence ID" value="NZ_SJPP01000003.1"/>
</dbReference>
<feature type="signal peptide" evidence="2">
    <location>
        <begin position="1"/>
        <end position="23"/>
    </location>
</feature>
<dbReference type="EMBL" id="SJPP01000003">
    <property type="protein sequence ID" value="TWU06785.1"/>
    <property type="molecule type" value="Genomic_DNA"/>
</dbReference>
<organism evidence="5 6">
    <name type="scientific">Symmachiella macrocystis</name>
    <dbReference type="NCBI Taxonomy" id="2527985"/>
    <lineage>
        <taxon>Bacteria</taxon>
        <taxon>Pseudomonadati</taxon>
        <taxon>Planctomycetota</taxon>
        <taxon>Planctomycetia</taxon>
        <taxon>Planctomycetales</taxon>
        <taxon>Planctomycetaceae</taxon>
        <taxon>Symmachiella</taxon>
    </lineage>
</organism>
<feature type="transmembrane region" description="Helical" evidence="1">
    <location>
        <begin position="188"/>
        <end position="205"/>
    </location>
</feature>
<keyword evidence="2" id="KW-0732">Signal</keyword>
<evidence type="ECO:0000259" key="3">
    <source>
        <dbReference type="Pfam" id="PF07589"/>
    </source>
</evidence>